<evidence type="ECO:0000256" key="3">
    <source>
        <dbReference type="ARBA" id="ARBA00022927"/>
    </source>
</evidence>
<name>A0ABR2IE68_9EUKA</name>
<evidence type="ECO:0000256" key="4">
    <source>
        <dbReference type="PROSITE-ProRule" id="PRU00339"/>
    </source>
</evidence>
<evidence type="ECO:0000313" key="6">
    <source>
        <dbReference type="EMBL" id="KAK8860915.1"/>
    </source>
</evidence>
<dbReference type="SUPFAM" id="SSF48452">
    <property type="entry name" value="TPR-like"/>
    <property type="match status" value="1"/>
</dbReference>
<dbReference type="PANTHER" id="PTHR13768">
    <property type="entry name" value="SOLUBLE NSF ATTACHMENT PROTEIN SNAP"/>
    <property type="match status" value="1"/>
</dbReference>
<proteinExistence type="inferred from homology"/>
<comment type="function">
    <text evidence="5">Required for vesicular transport between the endoplasmic reticulum and the Golgi apparatus.</text>
</comment>
<evidence type="ECO:0000256" key="2">
    <source>
        <dbReference type="ARBA" id="ARBA00022448"/>
    </source>
</evidence>
<keyword evidence="3 5" id="KW-0653">Protein transport</keyword>
<dbReference type="Pfam" id="PF14938">
    <property type="entry name" value="SNAP"/>
    <property type="match status" value="1"/>
</dbReference>
<accession>A0ABR2IE68</accession>
<evidence type="ECO:0000256" key="5">
    <source>
        <dbReference type="RuleBase" id="RU367013"/>
    </source>
</evidence>
<keyword evidence="5" id="KW-0931">ER-Golgi transport</keyword>
<dbReference type="PROSITE" id="PS50005">
    <property type="entry name" value="TPR"/>
    <property type="match status" value="1"/>
</dbReference>
<dbReference type="Proteomes" id="UP001470230">
    <property type="component" value="Unassembled WGS sequence"/>
</dbReference>
<dbReference type="InterPro" id="IPR000744">
    <property type="entry name" value="NSF_attach"/>
</dbReference>
<dbReference type="CDD" id="cd15832">
    <property type="entry name" value="SNAP"/>
    <property type="match status" value="1"/>
</dbReference>
<feature type="repeat" description="TPR" evidence="4">
    <location>
        <begin position="113"/>
        <end position="146"/>
    </location>
</feature>
<dbReference type="PANTHER" id="PTHR13768:SF8">
    <property type="entry name" value="ALPHA-SOLUBLE NSF ATTACHMENT PROTEIN"/>
    <property type="match status" value="1"/>
</dbReference>
<organism evidence="6 7">
    <name type="scientific">Tritrichomonas musculus</name>
    <dbReference type="NCBI Taxonomy" id="1915356"/>
    <lineage>
        <taxon>Eukaryota</taxon>
        <taxon>Metamonada</taxon>
        <taxon>Parabasalia</taxon>
        <taxon>Tritrichomonadida</taxon>
        <taxon>Tritrichomonadidae</taxon>
        <taxon>Tritrichomonas</taxon>
    </lineage>
</organism>
<keyword evidence="7" id="KW-1185">Reference proteome</keyword>
<dbReference type="InterPro" id="IPR011990">
    <property type="entry name" value="TPR-like_helical_dom_sf"/>
</dbReference>
<reference evidence="6 7" key="1">
    <citation type="submission" date="2024-04" db="EMBL/GenBank/DDBJ databases">
        <title>Tritrichomonas musculus Genome.</title>
        <authorList>
            <person name="Alves-Ferreira E."/>
            <person name="Grigg M."/>
            <person name="Lorenzi H."/>
            <person name="Galac M."/>
        </authorList>
    </citation>
    <scope>NUCLEOTIDE SEQUENCE [LARGE SCALE GENOMIC DNA]</scope>
    <source>
        <strain evidence="6 7">EAF2021</strain>
    </source>
</reference>
<comment type="caution">
    <text evidence="6">The sequence shown here is derived from an EMBL/GenBank/DDBJ whole genome shotgun (WGS) entry which is preliminary data.</text>
</comment>
<protein>
    <recommendedName>
        <fullName evidence="8">Alpha-soluble NSF attachment protein</fullName>
    </recommendedName>
</protein>
<gene>
    <name evidence="6" type="ORF">M9Y10_012607</name>
</gene>
<sequence>MSSGGHFYYQQAENALSKFRLFGKENKWSEAAELFTKSGHSYKSVRDWIHAGESYHRASECLANANKLDEAAIVASDAGKMFSKQSETSDRALQCYLESIRFYRENSKPINAARLLNEAGKIFQEMDDTDKAISVYGEAAQIYDDENQSYSASVQLATVADLLCSQKKFVEASDIYKNVAIRRINDRMTQMSSGEYCTKSVVCRLAADDVVGAEMLLNEFVNLHPAWERSRECHLLTDCAAAVNNHDSGAFSQAVAEYDQMRPLDRWMTNNLLIVKNLIDDSEIDIL</sequence>
<evidence type="ECO:0000256" key="1">
    <source>
        <dbReference type="ARBA" id="ARBA00010050"/>
    </source>
</evidence>
<dbReference type="EMBL" id="JAPFFF010000018">
    <property type="protein sequence ID" value="KAK8860915.1"/>
    <property type="molecule type" value="Genomic_DNA"/>
</dbReference>
<evidence type="ECO:0008006" key="8">
    <source>
        <dbReference type="Google" id="ProtNLM"/>
    </source>
</evidence>
<keyword evidence="2 5" id="KW-0813">Transport</keyword>
<dbReference type="PRINTS" id="PR00448">
    <property type="entry name" value="NSFATTACHMNT"/>
</dbReference>
<dbReference type="InterPro" id="IPR019734">
    <property type="entry name" value="TPR_rpt"/>
</dbReference>
<comment type="subcellular location">
    <subcellularLocation>
        <location evidence="5">Membrane</location>
        <topology evidence="5">Peripheral membrane protein</topology>
    </subcellularLocation>
</comment>
<evidence type="ECO:0000313" key="7">
    <source>
        <dbReference type="Proteomes" id="UP001470230"/>
    </source>
</evidence>
<keyword evidence="4" id="KW-0802">TPR repeat</keyword>
<dbReference type="Gene3D" id="1.25.40.10">
    <property type="entry name" value="Tetratricopeptide repeat domain"/>
    <property type="match status" value="1"/>
</dbReference>
<comment type="similarity">
    <text evidence="1 5">Belongs to the SNAP family.</text>
</comment>
<keyword evidence="5" id="KW-0472">Membrane</keyword>